<reference evidence="1" key="1">
    <citation type="submission" date="2021-06" db="EMBL/GenBank/DDBJ databases">
        <authorList>
            <person name="Kallberg Y."/>
            <person name="Tangrot J."/>
            <person name="Rosling A."/>
        </authorList>
    </citation>
    <scope>NUCLEOTIDE SEQUENCE</scope>
    <source>
        <strain evidence="1">CL356</strain>
    </source>
</reference>
<organism evidence="1 2">
    <name type="scientific">Acaulospora colombiana</name>
    <dbReference type="NCBI Taxonomy" id="27376"/>
    <lineage>
        <taxon>Eukaryota</taxon>
        <taxon>Fungi</taxon>
        <taxon>Fungi incertae sedis</taxon>
        <taxon>Mucoromycota</taxon>
        <taxon>Glomeromycotina</taxon>
        <taxon>Glomeromycetes</taxon>
        <taxon>Diversisporales</taxon>
        <taxon>Acaulosporaceae</taxon>
        <taxon>Acaulospora</taxon>
    </lineage>
</organism>
<gene>
    <name evidence="1" type="ORF">ACOLOM_LOCUS5994</name>
</gene>
<evidence type="ECO:0000313" key="1">
    <source>
        <dbReference type="EMBL" id="CAG8581834.1"/>
    </source>
</evidence>
<name>A0ACA9MDG0_9GLOM</name>
<dbReference type="EMBL" id="CAJVPT010011763">
    <property type="protein sequence ID" value="CAG8581834.1"/>
    <property type="molecule type" value="Genomic_DNA"/>
</dbReference>
<evidence type="ECO:0000313" key="2">
    <source>
        <dbReference type="Proteomes" id="UP000789525"/>
    </source>
</evidence>
<protein>
    <submittedName>
        <fullName evidence="1">15377_t:CDS:1</fullName>
    </submittedName>
</protein>
<keyword evidence="2" id="KW-1185">Reference proteome</keyword>
<comment type="caution">
    <text evidence="1">The sequence shown here is derived from an EMBL/GenBank/DDBJ whole genome shotgun (WGS) entry which is preliminary data.</text>
</comment>
<sequence length="194" mass="21508">MTTRRGTTTRGHNRLGSSTAGYDELGVVTERREGSTDLESLRRDLEASERENNRLKDQILSLQALLAQRPSAEELRAAKETVRNVELLLAGANKENERAMMETDRANRRIKILEDELARLAGENWQTTLDLAPRSSLDSPEKPTPAPASAITAPPPTATAAYLEQAKEELNKTICTAEEKEKQLQNLKKAELSS</sequence>
<proteinExistence type="predicted"/>
<dbReference type="Proteomes" id="UP000789525">
    <property type="component" value="Unassembled WGS sequence"/>
</dbReference>
<accession>A0ACA9MDG0</accession>